<protein>
    <submittedName>
        <fullName evidence="3">Protein of unassigned function</fullName>
    </submittedName>
</protein>
<evidence type="ECO:0000313" key="4">
    <source>
        <dbReference type="Proteomes" id="UP000029492"/>
    </source>
</evidence>
<dbReference type="EMBL" id="CP003811">
    <property type="protein sequence ID" value="AIQ93333.1"/>
    <property type="molecule type" value="Genomic_DNA"/>
</dbReference>
<feature type="chain" id="PRO_5001848396" evidence="2">
    <location>
        <begin position="22"/>
        <end position="81"/>
    </location>
</feature>
<dbReference type="RefSeq" id="WP_043760052.1">
    <property type="nucleotide sequence ID" value="NZ_CP003811.1"/>
</dbReference>
<evidence type="ECO:0000256" key="2">
    <source>
        <dbReference type="SAM" id="SignalP"/>
    </source>
</evidence>
<dbReference type="HOGENOM" id="CLU_2585689_0_0_5"/>
<sequence length="81" mass="8351">MKGLSGCVVLLSLLGGGAASAQTVLAPSGDSAVTQPGGTAGRSARRNIWEAYRNGDVIGHRPGPVAPVSQRDRSKHTQPRF</sequence>
<reference evidence="3 4" key="1">
    <citation type="journal article" date="2014" name="PLoS ONE">
        <title>Genome Information of Methylobacterium oryzae, a Plant-Probiotic Methylotroph in the Phyllosphere.</title>
        <authorList>
            <person name="Kwak M.J."/>
            <person name="Jeong H."/>
            <person name="Madhaiyan M."/>
            <person name="Lee Y."/>
            <person name="Sa T.M."/>
            <person name="Oh T.K."/>
            <person name="Kim J.F."/>
        </authorList>
    </citation>
    <scope>NUCLEOTIDE SEQUENCE [LARGE SCALE GENOMIC DNA]</scope>
    <source>
        <strain evidence="3 4">CBMB20</strain>
    </source>
</reference>
<dbReference type="AlphaFoldDB" id="A0A089P5M0"/>
<dbReference type="Proteomes" id="UP000029492">
    <property type="component" value="Chromosome"/>
</dbReference>
<organism evidence="3 4">
    <name type="scientific">Methylobacterium oryzae CBMB20</name>
    <dbReference type="NCBI Taxonomy" id="693986"/>
    <lineage>
        <taxon>Bacteria</taxon>
        <taxon>Pseudomonadati</taxon>
        <taxon>Pseudomonadota</taxon>
        <taxon>Alphaproteobacteria</taxon>
        <taxon>Hyphomicrobiales</taxon>
        <taxon>Methylobacteriaceae</taxon>
        <taxon>Methylobacterium</taxon>
    </lineage>
</organism>
<feature type="region of interest" description="Disordered" evidence="1">
    <location>
        <begin position="55"/>
        <end position="81"/>
    </location>
</feature>
<name>A0A089P5M0_9HYPH</name>
<feature type="signal peptide" evidence="2">
    <location>
        <begin position="1"/>
        <end position="21"/>
    </location>
</feature>
<dbReference type="eggNOG" id="ENOG50311U6">
    <property type="taxonomic scope" value="Bacteria"/>
</dbReference>
<evidence type="ECO:0000313" key="3">
    <source>
        <dbReference type="EMBL" id="AIQ93333.1"/>
    </source>
</evidence>
<accession>A0A089P5M0</accession>
<gene>
    <name evidence="3" type="ORF">MOC_5578</name>
</gene>
<dbReference type="KEGG" id="mor:MOC_5578"/>
<proteinExistence type="predicted"/>
<evidence type="ECO:0000256" key="1">
    <source>
        <dbReference type="SAM" id="MobiDB-lite"/>
    </source>
</evidence>
<dbReference type="STRING" id="693986.MOC_5578"/>
<keyword evidence="4" id="KW-1185">Reference proteome</keyword>
<keyword evidence="2" id="KW-0732">Signal</keyword>